<dbReference type="Proteomes" id="UP000324022">
    <property type="component" value="Unassembled WGS sequence"/>
</dbReference>
<dbReference type="EMBL" id="OOIN01000035">
    <property type="protein sequence ID" value="SPO30855.1"/>
    <property type="molecule type" value="Genomic_DNA"/>
</dbReference>
<feature type="compositionally biased region" description="Basic residues" evidence="1">
    <location>
        <begin position="181"/>
        <end position="204"/>
    </location>
</feature>
<feature type="compositionally biased region" description="Basic and acidic residues" evidence="1">
    <location>
        <begin position="144"/>
        <end position="154"/>
    </location>
</feature>
<dbReference type="OrthoDB" id="2554984at2759"/>
<keyword evidence="3" id="KW-1185">Reference proteome</keyword>
<reference evidence="2 3" key="1">
    <citation type="submission" date="2018-03" db="EMBL/GenBank/DDBJ databases">
        <authorList>
            <person name="Guldener U."/>
        </authorList>
    </citation>
    <scope>NUCLEOTIDE SEQUENCE [LARGE SCALE GENOMIC DNA]</scope>
    <source>
        <strain evidence="2 3">NBRC100155</strain>
    </source>
</reference>
<proteinExistence type="predicted"/>
<evidence type="ECO:0000313" key="2">
    <source>
        <dbReference type="EMBL" id="SPO30855.1"/>
    </source>
</evidence>
<feature type="region of interest" description="Disordered" evidence="1">
    <location>
        <begin position="140"/>
        <end position="204"/>
    </location>
</feature>
<organism evidence="2 3">
    <name type="scientific">Ustilago trichophora</name>
    <dbReference type="NCBI Taxonomy" id="86804"/>
    <lineage>
        <taxon>Eukaryota</taxon>
        <taxon>Fungi</taxon>
        <taxon>Dikarya</taxon>
        <taxon>Basidiomycota</taxon>
        <taxon>Ustilaginomycotina</taxon>
        <taxon>Ustilaginomycetes</taxon>
        <taxon>Ustilaginales</taxon>
        <taxon>Ustilaginaceae</taxon>
        <taxon>Ustilago</taxon>
    </lineage>
</organism>
<gene>
    <name evidence="2" type="ORF">UTRI_05523_B</name>
</gene>
<sequence>MEPALPLPLRLQLSHAAIPMEHESVSESIASFLTSYAARTGTHNAASSSSEDNSGSAVGGSTGGVVAAQLTRLMNGLAGKIDYDAFSSLISGLNSGNGVASSSAAASPNDMQVDEEQHVQQGGDEDAEAMETPAELLDQNADGQARESFSKQDELSQSQTPTLDDSLTHNPIQDLPSSPSKTKKVQKDKKDKKEKKDKRVKKEP</sequence>
<feature type="compositionally biased region" description="Polar residues" evidence="1">
    <location>
        <begin position="155"/>
        <end position="180"/>
    </location>
</feature>
<name>A0A5C3EL71_9BASI</name>
<protein>
    <submittedName>
        <fullName evidence="2">Uncharacterized protein</fullName>
    </submittedName>
</protein>
<evidence type="ECO:0000256" key="1">
    <source>
        <dbReference type="SAM" id="MobiDB-lite"/>
    </source>
</evidence>
<evidence type="ECO:0000313" key="3">
    <source>
        <dbReference type="Proteomes" id="UP000324022"/>
    </source>
</evidence>
<dbReference type="AlphaFoldDB" id="A0A5C3EL71"/>
<feature type="compositionally biased region" description="Low complexity" evidence="1">
    <location>
        <begin position="97"/>
        <end position="107"/>
    </location>
</feature>
<accession>A0A5C3EL71</accession>
<feature type="region of interest" description="Disordered" evidence="1">
    <location>
        <begin position="97"/>
        <end position="127"/>
    </location>
</feature>